<keyword evidence="3" id="KW-1185">Reference proteome</keyword>
<name>A0A8H7RB39_9FUNG</name>
<evidence type="ECO:0000256" key="1">
    <source>
        <dbReference type="SAM" id="MobiDB-lite"/>
    </source>
</evidence>
<dbReference type="EMBL" id="JAEPRD010000026">
    <property type="protein sequence ID" value="KAG2207235.1"/>
    <property type="molecule type" value="Genomic_DNA"/>
</dbReference>
<accession>A0A8H7RB39</accession>
<proteinExistence type="predicted"/>
<reference evidence="2" key="1">
    <citation type="submission" date="2020-12" db="EMBL/GenBank/DDBJ databases">
        <title>Metabolic potential, ecology and presence of endohyphal bacteria is reflected in genomic diversity of Mucoromycotina.</title>
        <authorList>
            <person name="Muszewska A."/>
            <person name="Okrasinska A."/>
            <person name="Steczkiewicz K."/>
            <person name="Drgas O."/>
            <person name="Orlowska M."/>
            <person name="Perlinska-Lenart U."/>
            <person name="Aleksandrzak-Piekarczyk T."/>
            <person name="Szatraj K."/>
            <person name="Zielenkiewicz U."/>
            <person name="Pilsyk S."/>
            <person name="Malc E."/>
            <person name="Mieczkowski P."/>
            <person name="Kruszewska J.S."/>
            <person name="Biernat P."/>
            <person name="Pawlowska J."/>
        </authorList>
    </citation>
    <scope>NUCLEOTIDE SEQUENCE</scope>
    <source>
        <strain evidence="2">WA0000017839</strain>
    </source>
</reference>
<gene>
    <name evidence="2" type="ORF">INT47_012288</name>
</gene>
<feature type="compositionally biased region" description="Polar residues" evidence="1">
    <location>
        <begin position="224"/>
        <end position="234"/>
    </location>
</feature>
<feature type="region of interest" description="Disordered" evidence="1">
    <location>
        <begin position="197"/>
        <end position="241"/>
    </location>
</feature>
<sequence length="271" mass="30299">MTSTPIEERIDSYENKYQTCMQSRTLLSDWIKTNKEKGLPEPLTEGYSPPSRSRLPDFLFSSLSARSKRKCEQPTAISSISTFLKKATNYKTTTPPNHRFSLTSSLNRFSLQKNNINSDDDKKGYLAEMMISASDVTHNKKPRPQSSILPHSPSSVFLDRLRSRTPSQDGGDNKLCHSILQPNTPKFAGISTHGAEFNLDDNITPPSSPSSTESSHSPPLISHFSYSRQGGKSVTQEKKKKRASLLITPSLSTIRLLPQKSHFLKRQSMLA</sequence>
<comment type="caution">
    <text evidence="2">The sequence shown here is derived from an EMBL/GenBank/DDBJ whole genome shotgun (WGS) entry which is preliminary data.</text>
</comment>
<feature type="region of interest" description="Disordered" evidence="1">
    <location>
        <begin position="137"/>
        <end position="157"/>
    </location>
</feature>
<dbReference type="Proteomes" id="UP000603453">
    <property type="component" value="Unassembled WGS sequence"/>
</dbReference>
<feature type="compositionally biased region" description="Low complexity" evidence="1">
    <location>
        <begin position="209"/>
        <end position="222"/>
    </location>
</feature>
<evidence type="ECO:0000313" key="2">
    <source>
        <dbReference type="EMBL" id="KAG2207235.1"/>
    </source>
</evidence>
<feature type="compositionally biased region" description="Polar residues" evidence="1">
    <location>
        <begin position="144"/>
        <end position="155"/>
    </location>
</feature>
<dbReference type="AlphaFoldDB" id="A0A8H7RB39"/>
<evidence type="ECO:0000313" key="3">
    <source>
        <dbReference type="Proteomes" id="UP000603453"/>
    </source>
</evidence>
<protein>
    <submittedName>
        <fullName evidence="2">Uncharacterized protein</fullName>
    </submittedName>
</protein>
<dbReference type="OrthoDB" id="2229752at2759"/>
<organism evidence="2 3">
    <name type="scientific">Mucor saturninus</name>
    <dbReference type="NCBI Taxonomy" id="64648"/>
    <lineage>
        <taxon>Eukaryota</taxon>
        <taxon>Fungi</taxon>
        <taxon>Fungi incertae sedis</taxon>
        <taxon>Mucoromycota</taxon>
        <taxon>Mucoromycotina</taxon>
        <taxon>Mucoromycetes</taxon>
        <taxon>Mucorales</taxon>
        <taxon>Mucorineae</taxon>
        <taxon>Mucoraceae</taxon>
        <taxon>Mucor</taxon>
    </lineage>
</organism>